<keyword evidence="3" id="KW-1185">Reference proteome</keyword>
<evidence type="ECO:0000313" key="2">
    <source>
        <dbReference type="EMBL" id="GGE20851.1"/>
    </source>
</evidence>
<proteinExistence type="predicted"/>
<evidence type="ECO:0000313" key="3">
    <source>
        <dbReference type="Proteomes" id="UP000644699"/>
    </source>
</evidence>
<comment type="caution">
    <text evidence="2">The sequence shown here is derived from an EMBL/GenBank/DDBJ whole genome shotgun (WGS) entry which is preliminary data.</text>
</comment>
<dbReference type="EMBL" id="BMIQ01000009">
    <property type="protein sequence ID" value="GGE20851.1"/>
    <property type="molecule type" value="Genomic_DNA"/>
</dbReference>
<feature type="compositionally biased region" description="Low complexity" evidence="1">
    <location>
        <begin position="30"/>
        <end position="42"/>
    </location>
</feature>
<sequence>MLEAYPKSKGCPLTSPAGAIDAAMDGQAVPGGPERPGAAPGPGDRPGGPARDDRIGDDQA</sequence>
<protein>
    <submittedName>
        <fullName evidence="2">Uncharacterized protein</fullName>
    </submittedName>
</protein>
<name>A0A917A226_9HYPH</name>
<feature type="region of interest" description="Disordered" evidence="1">
    <location>
        <begin position="1"/>
        <end position="60"/>
    </location>
</feature>
<feature type="compositionally biased region" description="Basic and acidic residues" evidence="1">
    <location>
        <begin position="50"/>
        <end position="60"/>
    </location>
</feature>
<dbReference type="Proteomes" id="UP000644699">
    <property type="component" value="Unassembled WGS sequence"/>
</dbReference>
<gene>
    <name evidence="2" type="ORF">GCM10011390_45190</name>
</gene>
<accession>A0A917A226</accession>
<dbReference type="AlphaFoldDB" id="A0A917A226"/>
<reference evidence="2" key="2">
    <citation type="submission" date="2020-09" db="EMBL/GenBank/DDBJ databases">
        <authorList>
            <person name="Sun Q."/>
            <person name="Zhou Y."/>
        </authorList>
    </citation>
    <scope>NUCLEOTIDE SEQUENCE</scope>
    <source>
        <strain evidence="2">CGMCC 1.15367</strain>
    </source>
</reference>
<evidence type="ECO:0000256" key="1">
    <source>
        <dbReference type="SAM" id="MobiDB-lite"/>
    </source>
</evidence>
<reference evidence="2" key="1">
    <citation type="journal article" date="2014" name="Int. J. Syst. Evol. Microbiol.">
        <title>Complete genome sequence of Corynebacterium casei LMG S-19264T (=DSM 44701T), isolated from a smear-ripened cheese.</title>
        <authorList>
            <consortium name="US DOE Joint Genome Institute (JGI-PGF)"/>
            <person name="Walter F."/>
            <person name="Albersmeier A."/>
            <person name="Kalinowski J."/>
            <person name="Ruckert C."/>
        </authorList>
    </citation>
    <scope>NUCLEOTIDE SEQUENCE</scope>
    <source>
        <strain evidence="2">CGMCC 1.15367</strain>
    </source>
</reference>
<organism evidence="2 3">
    <name type="scientific">Aureimonas endophytica</name>
    <dbReference type="NCBI Taxonomy" id="2027858"/>
    <lineage>
        <taxon>Bacteria</taxon>
        <taxon>Pseudomonadati</taxon>
        <taxon>Pseudomonadota</taxon>
        <taxon>Alphaproteobacteria</taxon>
        <taxon>Hyphomicrobiales</taxon>
        <taxon>Aurantimonadaceae</taxon>
        <taxon>Aureimonas</taxon>
    </lineage>
</organism>